<dbReference type="GO" id="GO:0016788">
    <property type="term" value="F:hydrolase activity, acting on ester bonds"/>
    <property type="evidence" value="ECO:0007669"/>
    <property type="project" value="TreeGrafter"/>
</dbReference>
<dbReference type="OrthoDB" id="783096at2759"/>
<keyword evidence="5" id="KW-1185">Reference proteome</keyword>
<sequence length="436" mass="47678">MYARLICTSLLSLVALLCRPTDGRPFQAPLPRDVSGWETAAGSSNLVADPYPRLPLLSFDEKGKFKLAVFSDTHMLDGQTNPANVSNVNAATAAEVASYLRAESPNYVFHNGDVVSGEAANGTSVVEAAVKQLFTPLIKAKIPFSTTHGNHDNDNYCTHASLGDIERRIAPNLSYTRRAPAGVGGGDVGSDNYWVPIYSRSNAKRGSRPALLIWSLDSRSGKTLKEQGALQLHFRNTQIDSFVDPSVAIWLNRTSSDLQRAWGTLPPSLIFTHIPNHYFSSTQNADPYQDKIGGITDERPGNFPGNDSSPKTFSGLNEDKPLANQGDAGQDQPYLTALSRGSTGTSRIHALVSGHDHGNDWCAPSGLTTIKGEIVPICFAKKTGDGGYDYDNWNHGTRIFDFDLRTVEQSVNAYIRLKTGEKRYETRLDDTWSRKL</sequence>
<name>A0A316W3N7_9BASI</name>
<keyword evidence="2" id="KW-0732">Signal</keyword>
<dbReference type="GO" id="GO:0005737">
    <property type="term" value="C:cytoplasm"/>
    <property type="evidence" value="ECO:0007669"/>
    <property type="project" value="TreeGrafter"/>
</dbReference>
<dbReference type="Gene3D" id="3.60.21.10">
    <property type="match status" value="1"/>
</dbReference>
<dbReference type="AlphaFoldDB" id="A0A316W3N7"/>
<feature type="compositionally biased region" description="Polar residues" evidence="1">
    <location>
        <begin position="305"/>
        <end position="315"/>
    </location>
</feature>
<feature type="chain" id="PRO_5016349152" evidence="2">
    <location>
        <begin position="24"/>
        <end position="436"/>
    </location>
</feature>
<feature type="region of interest" description="Disordered" evidence="1">
    <location>
        <begin position="296"/>
        <end position="334"/>
    </location>
</feature>
<dbReference type="STRING" id="1522189.A0A316W3N7"/>
<evidence type="ECO:0000259" key="3">
    <source>
        <dbReference type="Pfam" id="PF00149"/>
    </source>
</evidence>
<organism evidence="4 5">
    <name type="scientific">Ceraceosorus guamensis</name>
    <dbReference type="NCBI Taxonomy" id="1522189"/>
    <lineage>
        <taxon>Eukaryota</taxon>
        <taxon>Fungi</taxon>
        <taxon>Dikarya</taxon>
        <taxon>Basidiomycota</taxon>
        <taxon>Ustilaginomycotina</taxon>
        <taxon>Exobasidiomycetes</taxon>
        <taxon>Ceraceosorales</taxon>
        <taxon>Ceraceosoraceae</taxon>
        <taxon>Ceraceosorus</taxon>
    </lineage>
</organism>
<dbReference type="EMBL" id="KZ819360">
    <property type="protein sequence ID" value="PWN44517.1"/>
    <property type="molecule type" value="Genomic_DNA"/>
</dbReference>
<feature type="signal peptide" evidence="2">
    <location>
        <begin position="1"/>
        <end position="23"/>
    </location>
</feature>
<evidence type="ECO:0000313" key="5">
    <source>
        <dbReference type="Proteomes" id="UP000245783"/>
    </source>
</evidence>
<dbReference type="Proteomes" id="UP000245783">
    <property type="component" value="Unassembled WGS sequence"/>
</dbReference>
<accession>A0A316W3N7</accession>
<dbReference type="GeneID" id="37035115"/>
<proteinExistence type="predicted"/>
<dbReference type="InterPro" id="IPR004843">
    <property type="entry name" value="Calcineurin-like_PHP"/>
</dbReference>
<dbReference type="Pfam" id="PF00149">
    <property type="entry name" value="Metallophos"/>
    <property type="match status" value="1"/>
</dbReference>
<dbReference type="PANTHER" id="PTHR32440">
    <property type="entry name" value="PHOSPHATASE DCR2-RELATED-RELATED"/>
    <property type="match status" value="1"/>
</dbReference>
<dbReference type="RefSeq" id="XP_025371677.1">
    <property type="nucleotide sequence ID" value="XM_025513245.1"/>
</dbReference>
<evidence type="ECO:0000256" key="1">
    <source>
        <dbReference type="SAM" id="MobiDB-lite"/>
    </source>
</evidence>
<reference evidence="4 5" key="1">
    <citation type="journal article" date="2018" name="Mol. Biol. Evol.">
        <title>Broad Genomic Sampling Reveals a Smut Pathogenic Ancestry of the Fungal Clade Ustilaginomycotina.</title>
        <authorList>
            <person name="Kijpornyongpan T."/>
            <person name="Mondo S.J."/>
            <person name="Barry K."/>
            <person name="Sandor L."/>
            <person name="Lee J."/>
            <person name="Lipzen A."/>
            <person name="Pangilinan J."/>
            <person name="LaButti K."/>
            <person name="Hainaut M."/>
            <person name="Henrissat B."/>
            <person name="Grigoriev I.V."/>
            <person name="Spatafora J.W."/>
            <person name="Aime M.C."/>
        </authorList>
    </citation>
    <scope>NUCLEOTIDE SEQUENCE [LARGE SCALE GENOMIC DNA]</scope>
    <source>
        <strain evidence="4 5">MCA 4658</strain>
    </source>
</reference>
<gene>
    <name evidence="4" type="ORF">IE81DRAFT_321132</name>
</gene>
<dbReference type="PANTHER" id="PTHR32440:SF11">
    <property type="entry name" value="METALLOPHOSPHOESTERASE DOMAIN-CONTAINING PROTEIN"/>
    <property type="match status" value="1"/>
</dbReference>
<evidence type="ECO:0000313" key="4">
    <source>
        <dbReference type="EMBL" id="PWN44517.1"/>
    </source>
</evidence>
<evidence type="ECO:0000256" key="2">
    <source>
        <dbReference type="SAM" id="SignalP"/>
    </source>
</evidence>
<dbReference type="InterPro" id="IPR029052">
    <property type="entry name" value="Metallo-depent_PP-like"/>
</dbReference>
<dbReference type="SUPFAM" id="SSF56300">
    <property type="entry name" value="Metallo-dependent phosphatases"/>
    <property type="match status" value="1"/>
</dbReference>
<feature type="domain" description="Calcineurin-like phosphoesterase" evidence="3">
    <location>
        <begin position="66"/>
        <end position="166"/>
    </location>
</feature>
<dbReference type="InParanoid" id="A0A316W3N7"/>
<protein>
    <submittedName>
        <fullName evidence="4">Metallo-dependent phosphatase</fullName>
    </submittedName>
</protein>